<evidence type="ECO:0000256" key="1">
    <source>
        <dbReference type="SAM" id="MobiDB-lite"/>
    </source>
</evidence>
<organism evidence="2 3">
    <name type="scientific">Sphingomonas sediminicola</name>
    <dbReference type="NCBI Taxonomy" id="386874"/>
    <lineage>
        <taxon>Bacteria</taxon>
        <taxon>Pseudomonadati</taxon>
        <taxon>Pseudomonadota</taxon>
        <taxon>Alphaproteobacteria</taxon>
        <taxon>Sphingomonadales</taxon>
        <taxon>Sphingomonadaceae</taxon>
        <taxon>Sphingomonas</taxon>
    </lineage>
</organism>
<name>A0ABX6T7W4_9SPHN</name>
<feature type="region of interest" description="Disordered" evidence="1">
    <location>
        <begin position="148"/>
        <end position="182"/>
    </location>
</feature>
<keyword evidence="3" id="KW-1185">Reference proteome</keyword>
<dbReference type="RefSeq" id="WP_187708609.1">
    <property type="nucleotide sequence ID" value="NZ_CP060782.1"/>
</dbReference>
<evidence type="ECO:0000313" key="2">
    <source>
        <dbReference type="EMBL" id="QNP45654.1"/>
    </source>
</evidence>
<proteinExistence type="predicted"/>
<reference evidence="2 3" key="1">
    <citation type="submission" date="2020-08" db="EMBL/GenBank/DDBJ databases">
        <title>Genome sequence of Sphingomonas sediminicola KACC 15039T.</title>
        <authorList>
            <person name="Hyun D.-W."/>
            <person name="Bae J.-W."/>
        </authorList>
    </citation>
    <scope>NUCLEOTIDE SEQUENCE [LARGE SCALE GENOMIC DNA]</scope>
    <source>
        <strain evidence="2 3">KACC 15039</strain>
    </source>
</reference>
<dbReference type="Proteomes" id="UP000516105">
    <property type="component" value="Chromosome"/>
</dbReference>
<evidence type="ECO:0000313" key="3">
    <source>
        <dbReference type="Proteomes" id="UP000516105"/>
    </source>
</evidence>
<dbReference type="EMBL" id="CP060782">
    <property type="protein sequence ID" value="QNP45654.1"/>
    <property type="molecule type" value="Genomic_DNA"/>
</dbReference>
<accession>A0ABX6T7W4</accession>
<gene>
    <name evidence="2" type="ORF">H9L14_14200</name>
</gene>
<protein>
    <submittedName>
        <fullName evidence="2">Uncharacterized protein</fullName>
    </submittedName>
</protein>
<feature type="compositionally biased region" description="Polar residues" evidence="1">
    <location>
        <begin position="173"/>
        <end position="182"/>
    </location>
</feature>
<sequence>MTYAGIALAWWSTGKQVESAAALPALRFLLCRKYEAESLEVRDHLLQPLALQIVGVVTAEVCLFGKGLATDDVVPVREVRRHRVLVELVDEHRRETGVFHPSESPPQPANKSTIVNPVASLMIGTWFLESSVELTMAGSRAEVQGVSGPSRIWTGLPDQATQLHPGRGAGTDRTASSRQTLI</sequence>